<dbReference type="Pfam" id="PF00209">
    <property type="entry name" value="SNF"/>
    <property type="match status" value="2"/>
</dbReference>
<feature type="transmembrane region" description="Helical" evidence="6">
    <location>
        <begin position="175"/>
        <end position="196"/>
    </location>
</feature>
<evidence type="ECO:0000256" key="6">
    <source>
        <dbReference type="SAM" id="Phobius"/>
    </source>
</evidence>
<dbReference type="AlphaFoldDB" id="A0A4P6ZW38"/>
<feature type="transmembrane region" description="Helical" evidence="6">
    <location>
        <begin position="342"/>
        <end position="363"/>
    </location>
</feature>
<feature type="transmembrane region" description="Helical" evidence="6">
    <location>
        <begin position="144"/>
        <end position="163"/>
    </location>
</feature>
<feature type="transmembrane region" description="Helical" evidence="6">
    <location>
        <begin position="251"/>
        <end position="277"/>
    </location>
</feature>
<name>A0A4P6ZW38_9BACL</name>
<dbReference type="GO" id="GO:0016020">
    <property type="term" value="C:membrane"/>
    <property type="evidence" value="ECO:0007669"/>
    <property type="project" value="UniProtKB-SubCell"/>
</dbReference>
<comment type="subcellular location">
    <subcellularLocation>
        <location evidence="1">Membrane</location>
        <topology evidence="1">Multi-pass membrane protein</topology>
    </subcellularLocation>
</comment>
<evidence type="ECO:0000256" key="1">
    <source>
        <dbReference type="ARBA" id="ARBA00004141"/>
    </source>
</evidence>
<reference evidence="7 8" key="1">
    <citation type="submission" date="2019-03" db="EMBL/GenBank/DDBJ databases">
        <title>Complete genome sequence of Paenisporosarcina antarctica CGMCC 1.6503T.</title>
        <authorList>
            <person name="Rong J.-C."/>
            <person name="Chi N.-Y."/>
            <person name="Zhang Q.-F."/>
        </authorList>
    </citation>
    <scope>NUCLEOTIDE SEQUENCE [LARGE SCALE GENOMIC DNA]</scope>
    <source>
        <strain evidence="7 8">CGMCC 1.6503</strain>
    </source>
</reference>
<dbReference type="CDD" id="cd10336">
    <property type="entry name" value="SLC6sbd_Tyt1-Like"/>
    <property type="match status" value="1"/>
</dbReference>
<feature type="transmembrane region" description="Helical" evidence="6">
    <location>
        <begin position="297"/>
        <end position="330"/>
    </location>
</feature>
<accession>A0A4P6ZW38</accession>
<keyword evidence="3 6" id="KW-0812">Transmembrane</keyword>
<feature type="transmembrane region" description="Helical" evidence="6">
    <location>
        <begin position="216"/>
        <end position="239"/>
    </location>
</feature>
<dbReference type="InterPro" id="IPR047218">
    <property type="entry name" value="YocR/YhdH-like"/>
</dbReference>
<evidence type="ECO:0000256" key="3">
    <source>
        <dbReference type="ARBA" id="ARBA00022692"/>
    </source>
</evidence>
<evidence type="ECO:0000313" key="7">
    <source>
        <dbReference type="EMBL" id="QBP40572.1"/>
    </source>
</evidence>
<dbReference type="PRINTS" id="PR00176">
    <property type="entry name" value="NANEUSMPORT"/>
</dbReference>
<sequence>MAKRDHFASKIGFILAAAGSAIGLGAIWKFPYMAGTNGGSVFVLLFIISTLLIGLPILLAEFVIGRKGQADAVTGLKKLAPGKKWFLIGWSGFVFSFIILSFYSVIGGWILSYLGRALLFKFNNEGEGYYADLFESIIANPWEILIGQAVFMILTIIIVRGGIKGGIERASRLMMPALLIFFIVLVIRSLTLDGAWEGVKFMFVPDWTYFNAQTMLLALGQAFFSLSVGVAGMMTYASYLPKDQRLGNSALSVSMLNIGISIMAGLVIFPAVFALGYSPNEGPGLVFIILPAVFEQLPFGAFFMLLFFILLLFATLTSSISMLEIVVSIGIKNAYDKRKSAAWIYGLMIFLVGIPSALSFGVFSDIKIFGKTFFDSADFITSSIGLPLGALMISIFAGYVLKKDETFTELNISSLSFNTWYFIVRYLAPVAIIVVFINALISAIQG</sequence>
<gene>
    <name evidence="7" type="ORF">E2636_05245</name>
</gene>
<organism evidence="7 8">
    <name type="scientific">Paenisporosarcina antarctica</name>
    <dbReference type="NCBI Taxonomy" id="417367"/>
    <lineage>
        <taxon>Bacteria</taxon>
        <taxon>Bacillati</taxon>
        <taxon>Bacillota</taxon>
        <taxon>Bacilli</taxon>
        <taxon>Bacillales</taxon>
        <taxon>Caryophanaceae</taxon>
        <taxon>Paenisporosarcina</taxon>
    </lineage>
</organism>
<keyword evidence="8" id="KW-1185">Reference proteome</keyword>
<feature type="transmembrane region" description="Helical" evidence="6">
    <location>
        <begin position="85"/>
        <end position="111"/>
    </location>
</feature>
<dbReference type="EMBL" id="CP038015">
    <property type="protein sequence ID" value="QBP40572.1"/>
    <property type="molecule type" value="Genomic_DNA"/>
</dbReference>
<evidence type="ECO:0000256" key="2">
    <source>
        <dbReference type="ARBA" id="ARBA00022448"/>
    </source>
</evidence>
<evidence type="ECO:0000256" key="5">
    <source>
        <dbReference type="ARBA" id="ARBA00023136"/>
    </source>
</evidence>
<evidence type="ECO:0000313" key="8">
    <source>
        <dbReference type="Proteomes" id="UP000294292"/>
    </source>
</evidence>
<feature type="transmembrane region" description="Helical" evidence="6">
    <location>
        <begin position="422"/>
        <end position="444"/>
    </location>
</feature>
<dbReference type="KEGG" id="panc:E2636_05245"/>
<dbReference type="OrthoDB" id="9762833at2"/>
<protein>
    <submittedName>
        <fullName evidence="7">Sodium-dependent transporter</fullName>
    </submittedName>
</protein>
<dbReference type="NCBIfam" id="NF037979">
    <property type="entry name" value="Na_transp"/>
    <property type="match status" value="1"/>
</dbReference>
<feature type="transmembrane region" description="Helical" evidence="6">
    <location>
        <begin position="40"/>
        <end position="64"/>
    </location>
</feature>
<feature type="transmembrane region" description="Helical" evidence="6">
    <location>
        <begin position="7"/>
        <end position="28"/>
    </location>
</feature>
<dbReference type="PANTHER" id="PTHR42948">
    <property type="entry name" value="TRANSPORTER"/>
    <property type="match status" value="1"/>
</dbReference>
<dbReference type="InterPro" id="IPR000175">
    <property type="entry name" value="Na/ntran_symport"/>
</dbReference>
<dbReference type="SUPFAM" id="SSF161070">
    <property type="entry name" value="SNF-like"/>
    <property type="match status" value="1"/>
</dbReference>
<keyword evidence="5 6" id="KW-0472">Membrane</keyword>
<evidence type="ECO:0000256" key="4">
    <source>
        <dbReference type="ARBA" id="ARBA00022989"/>
    </source>
</evidence>
<dbReference type="PANTHER" id="PTHR42948:SF1">
    <property type="entry name" value="TRANSPORTER"/>
    <property type="match status" value="1"/>
</dbReference>
<keyword evidence="4 6" id="KW-1133">Transmembrane helix</keyword>
<dbReference type="RefSeq" id="WP_134209278.1">
    <property type="nucleotide sequence ID" value="NZ_CP038015.1"/>
</dbReference>
<keyword evidence="2" id="KW-0813">Transport</keyword>
<proteinExistence type="predicted"/>
<feature type="transmembrane region" description="Helical" evidence="6">
    <location>
        <begin position="383"/>
        <end position="401"/>
    </location>
</feature>
<dbReference type="Proteomes" id="UP000294292">
    <property type="component" value="Chromosome"/>
</dbReference>
<dbReference type="InterPro" id="IPR037272">
    <property type="entry name" value="SNS_sf"/>
</dbReference>
<dbReference type="PROSITE" id="PS50267">
    <property type="entry name" value="NA_NEUROTRAN_SYMP_3"/>
    <property type="match status" value="1"/>
</dbReference>